<dbReference type="PANTHER" id="PTHR43156:SF9">
    <property type="entry name" value="HAMP DOMAIN-CONTAINING PROTEIN"/>
    <property type="match status" value="1"/>
</dbReference>
<dbReference type="GO" id="GO:0016791">
    <property type="term" value="F:phosphatase activity"/>
    <property type="evidence" value="ECO:0007669"/>
    <property type="project" value="TreeGrafter"/>
</dbReference>
<dbReference type="eggNOG" id="COG2208">
    <property type="taxonomic scope" value="Bacteria"/>
</dbReference>
<name>D1B808_THEAS</name>
<dbReference type="NCBIfam" id="TIGR00229">
    <property type="entry name" value="sensory_box"/>
    <property type="match status" value="1"/>
</dbReference>
<dbReference type="HOGENOM" id="CLU_717521_0_0_0"/>
<feature type="coiled-coil region" evidence="2">
    <location>
        <begin position="122"/>
        <end position="156"/>
    </location>
</feature>
<protein>
    <submittedName>
        <fullName evidence="4">PAS/PAC sensor protein</fullName>
    </submittedName>
</protein>
<sequence length="385" mass="43048">MSDKIDPIRDLLNYHPDMLFVLDRSGRIVEAGASAFVFLGLMPNDIRGTSFANLLPPDRREEFLRFISRPRMLRMNRYPMVRHDGVEVTMELHVSKGSWAGEEAIYLTAIDLSERVRSEAQVEFYMEEMERIAMKLRQTQQALDDQLQKAAKLHRKLMPAIPKMEGIVGAGCFDPASRIGGDFYGVVPLGDRALAYLVDVSGHGLDGALISLFVRDWVAEYLSGRTPSQVDPLNLLEHISSRFLGEELLYDYFICLQIALFDRGKGTFRLVNAGNPVRPMLFTPEGGVALLDCVGTPVAGLGEEDITPVEVPFRSGSRLLLLTDGVVDQDSSGERFGVFRVKDLLERHGAESPEEILRAIYSAFQTFLGDKPRRDDVTMLCFGAE</sequence>
<dbReference type="InterPro" id="IPR035965">
    <property type="entry name" value="PAS-like_dom_sf"/>
</dbReference>
<dbReference type="SUPFAM" id="SSF55785">
    <property type="entry name" value="PYP-like sensor domain (PAS domain)"/>
    <property type="match status" value="1"/>
</dbReference>
<dbReference type="AlphaFoldDB" id="D1B808"/>
<dbReference type="Gene3D" id="3.60.40.10">
    <property type="entry name" value="PPM-type phosphatase domain"/>
    <property type="match status" value="1"/>
</dbReference>
<dbReference type="InterPro" id="IPR036457">
    <property type="entry name" value="PPM-type-like_dom_sf"/>
</dbReference>
<dbReference type="SMART" id="SM00091">
    <property type="entry name" value="PAS"/>
    <property type="match status" value="1"/>
</dbReference>
<dbReference type="PANTHER" id="PTHR43156">
    <property type="entry name" value="STAGE II SPORULATION PROTEIN E-RELATED"/>
    <property type="match status" value="1"/>
</dbReference>
<dbReference type="Proteomes" id="UP000002030">
    <property type="component" value="Chromosome"/>
</dbReference>
<keyword evidence="5" id="KW-1185">Reference proteome</keyword>
<organism evidence="4 5">
    <name type="scientific">Thermanaerovibrio acidaminovorans (strain ATCC 49978 / DSM 6589 / Su883)</name>
    <name type="common">Selenomonas acidaminovorans</name>
    <dbReference type="NCBI Taxonomy" id="525903"/>
    <lineage>
        <taxon>Bacteria</taxon>
        <taxon>Thermotogati</taxon>
        <taxon>Synergistota</taxon>
        <taxon>Synergistia</taxon>
        <taxon>Synergistales</taxon>
        <taxon>Synergistaceae</taxon>
        <taxon>Thermanaerovibrio</taxon>
    </lineage>
</organism>
<evidence type="ECO:0000313" key="4">
    <source>
        <dbReference type="EMBL" id="ACZ18411.1"/>
    </source>
</evidence>
<dbReference type="InterPro" id="IPR000014">
    <property type="entry name" value="PAS"/>
</dbReference>
<accession>D1B808</accession>
<dbReference type="Pfam" id="PF07228">
    <property type="entry name" value="SpoIIE"/>
    <property type="match status" value="1"/>
</dbReference>
<dbReference type="KEGG" id="tai:Taci_0171"/>
<dbReference type="OrthoDB" id="9763484at2"/>
<dbReference type="Pfam" id="PF00989">
    <property type="entry name" value="PAS"/>
    <property type="match status" value="1"/>
</dbReference>
<feature type="domain" description="PAS" evidence="3">
    <location>
        <begin position="4"/>
        <end position="69"/>
    </location>
</feature>
<evidence type="ECO:0000256" key="2">
    <source>
        <dbReference type="SAM" id="Coils"/>
    </source>
</evidence>
<dbReference type="SUPFAM" id="SSF81606">
    <property type="entry name" value="PP2C-like"/>
    <property type="match status" value="1"/>
</dbReference>
<reference evidence="4 5" key="1">
    <citation type="journal article" date="2009" name="Stand. Genomic Sci.">
        <title>Complete genome sequence of Thermanaerovibrio acidaminovorans type strain (Su883).</title>
        <authorList>
            <person name="Chovatia M."/>
            <person name="Sikorski J."/>
            <person name="Schroder M."/>
            <person name="Lapidus A."/>
            <person name="Nolan M."/>
            <person name="Tice H."/>
            <person name="Glavina Del Rio T."/>
            <person name="Copeland A."/>
            <person name="Cheng J.F."/>
            <person name="Lucas S."/>
            <person name="Chen F."/>
            <person name="Bruce D."/>
            <person name="Goodwin L."/>
            <person name="Pitluck S."/>
            <person name="Ivanova N."/>
            <person name="Mavromatis K."/>
            <person name="Ovchinnikova G."/>
            <person name="Pati A."/>
            <person name="Chen A."/>
            <person name="Palaniappan K."/>
            <person name="Land M."/>
            <person name="Hauser L."/>
            <person name="Chang Y.J."/>
            <person name="Jeffries C.D."/>
            <person name="Chain P."/>
            <person name="Saunders E."/>
            <person name="Detter J.C."/>
            <person name="Brettin T."/>
            <person name="Rohde M."/>
            <person name="Goker M."/>
            <person name="Spring S."/>
            <person name="Bristow J."/>
            <person name="Markowitz V."/>
            <person name="Hugenholtz P."/>
            <person name="Kyrpides N.C."/>
            <person name="Klenk H.P."/>
            <person name="Eisen J.A."/>
        </authorList>
    </citation>
    <scope>NUCLEOTIDE SEQUENCE [LARGE SCALE GENOMIC DNA]</scope>
    <source>
        <strain evidence="5">ATCC 49978 / DSM 6589 / Su883</strain>
    </source>
</reference>
<keyword evidence="1" id="KW-0378">Hydrolase</keyword>
<evidence type="ECO:0000256" key="1">
    <source>
        <dbReference type="ARBA" id="ARBA00022801"/>
    </source>
</evidence>
<dbReference type="InterPro" id="IPR001932">
    <property type="entry name" value="PPM-type_phosphatase-like_dom"/>
</dbReference>
<dbReference type="InterPro" id="IPR013767">
    <property type="entry name" value="PAS_fold"/>
</dbReference>
<gene>
    <name evidence="4" type="ordered locus">Taci_0171</name>
</gene>
<dbReference type="EMBL" id="CP001818">
    <property type="protein sequence ID" value="ACZ18411.1"/>
    <property type="molecule type" value="Genomic_DNA"/>
</dbReference>
<dbReference type="STRING" id="525903.Taci_0171"/>
<dbReference type="CDD" id="cd00130">
    <property type="entry name" value="PAS"/>
    <property type="match status" value="1"/>
</dbReference>
<dbReference type="EnsemblBacteria" id="ACZ18411">
    <property type="protein sequence ID" value="ACZ18411"/>
    <property type="gene ID" value="Taci_0171"/>
</dbReference>
<dbReference type="GO" id="GO:0006355">
    <property type="term" value="P:regulation of DNA-templated transcription"/>
    <property type="evidence" value="ECO:0007669"/>
    <property type="project" value="InterPro"/>
</dbReference>
<dbReference type="InterPro" id="IPR052016">
    <property type="entry name" value="Bact_Sigma-Reg"/>
</dbReference>
<evidence type="ECO:0000313" key="5">
    <source>
        <dbReference type="Proteomes" id="UP000002030"/>
    </source>
</evidence>
<evidence type="ECO:0000259" key="3">
    <source>
        <dbReference type="PROSITE" id="PS50112"/>
    </source>
</evidence>
<dbReference type="Gene3D" id="3.30.450.20">
    <property type="entry name" value="PAS domain"/>
    <property type="match status" value="1"/>
</dbReference>
<dbReference type="SMART" id="SM00331">
    <property type="entry name" value="PP2C_SIG"/>
    <property type="match status" value="1"/>
</dbReference>
<dbReference type="PROSITE" id="PS50112">
    <property type="entry name" value="PAS"/>
    <property type="match status" value="1"/>
</dbReference>
<proteinExistence type="predicted"/>
<keyword evidence="2" id="KW-0175">Coiled coil</keyword>